<dbReference type="Proteomes" id="UP000295543">
    <property type="component" value="Unassembled WGS sequence"/>
</dbReference>
<dbReference type="SUPFAM" id="SSF50998">
    <property type="entry name" value="Quinoprotein alcohol dehydrogenase-like"/>
    <property type="match status" value="1"/>
</dbReference>
<evidence type="ECO:0000256" key="3">
    <source>
        <dbReference type="ARBA" id="ARBA00022558"/>
    </source>
</evidence>
<dbReference type="GO" id="GO:0046872">
    <property type="term" value="F:metal ion binding"/>
    <property type="evidence" value="ECO:0007669"/>
    <property type="project" value="UniProtKB-KW"/>
</dbReference>
<comment type="caution">
    <text evidence="9">The sequence shown here is derived from an EMBL/GenBank/DDBJ whole genome shotgun (WGS) entry which is preliminary data.</text>
</comment>
<evidence type="ECO:0000256" key="2">
    <source>
        <dbReference type="ARBA" id="ARBA00008387"/>
    </source>
</evidence>
<dbReference type="GO" id="GO:0009289">
    <property type="term" value="C:pilus"/>
    <property type="evidence" value="ECO:0007669"/>
    <property type="project" value="UniProtKB-SubCell"/>
</dbReference>
<keyword evidence="4" id="KW-0479">Metal-binding</keyword>
<dbReference type="InterPro" id="IPR011047">
    <property type="entry name" value="Quinoprotein_ADH-like_sf"/>
</dbReference>
<keyword evidence="6" id="KW-0281">Fimbrium</keyword>
<dbReference type="InterPro" id="IPR008707">
    <property type="entry name" value="B-propeller_PilY1"/>
</dbReference>
<keyword evidence="10" id="KW-1185">Reference proteome</keyword>
<dbReference type="OrthoDB" id="7156875at2"/>
<reference evidence="9 10" key="1">
    <citation type="submission" date="2019-03" db="EMBL/GenBank/DDBJ databases">
        <title>Luteimonas zhaokaii sp.nov., isolated from the rectal contents of Plateau pika in Yushu, Qinghai Province, China.</title>
        <authorList>
            <person name="Zhang G."/>
        </authorList>
    </citation>
    <scope>NUCLEOTIDE SEQUENCE [LARGE SCALE GENOMIC DNA]</scope>
    <source>
        <strain evidence="9 10">THG-MD21</strain>
    </source>
</reference>
<comment type="subcellular location">
    <subcellularLocation>
        <location evidence="1">Fimbrium</location>
    </subcellularLocation>
</comment>
<dbReference type="EMBL" id="SMTG01000002">
    <property type="protein sequence ID" value="TDK33703.1"/>
    <property type="molecule type" value="Genomic_DNA"/>
</dbReference>
<evidence type="ECO:0000256" key="7">
    <source>
        <dbReference type="SAM" id="MobiDB-lite"/>
    </source>
</evidence>
<dbReference type="RefSeq" id="WP_133393116.1">
    <property type="nucleotide sequence ID" value="NZ_SMTG01000002.1"/>
</dbReference>
<evidence type="ECO:0000256" key="4">
    <source>
        <dbReference type="ARBA" id="ARBA00022723"/>
    </source>
</evidence>
<comment type="similarity">
    <text evidence="2">Belongs to the PilY1 family.</text>
</comment>
<evidence type="ECO:0000313" key="9">
    <source>
        <dbReference type="EMBL" id="TDK33703.1"/>
    </source>
</evidence>
<keyword evidence="5" id="KW-0106">Calcium</keyword>
<feature type="compositionally biased region" description="Low complexity" evidence="7">
    <location>
        <begin position="625"/>
        <end position="644"/>
    </location>
</feature>
<gene>
    <name evidence="9" type="ORF">E2F49_06845</name>
</gene>
<name>A0A4R5UEJ1_9GAMM</name>
<evidence type="ECO:0000256" key="1">
    <source>
        <dbReference type="ARBA" id="ARBA00004561"/>
    </source>
</evidence>
<feature type="domain" description="PA14" evidence="8">
    <location>
        <begin position="313"/>
        <end position="459"/>
    </location>
</feature>
<sequence>MKSRILIPVGLVVGVVAAIGLLRSTDVKSDPAYLFSSPPIVAQSPLYMKDSQPPLNMLVMARDHKNYMPAYNDASDLDGDGTLDVGYKGWQLKNPVPDDGSSPYKIDYYGYFNSNVCYQWDGNRNPGGDGKFVPQSRATGGPTAETGKQCSGLWSGDFLNYLTTSRMDALRRVLYGGLRATDSPNETILQGAFFPQDGHSWGKEYQSVARDGFDISRYAPLTVPPVGKYHLFAVTTLTDNSAPMLRVMSNSDFRIWNWVSIEGPVAGNNCFNSSNSRVNCLAGSANWSVVPPAMFENLTITTWRRTVGSGSPADQTEMDLLFTRNMLLGNRCGSGPIANIDTSGGNNNPFAGANGCGQDNYLTQITGQIVITTAGTYRFAIDGDDAVDVSIDGQRFGWYGGHGSNRGDSSLESHAGVSRTLQPGKYNITFRHQEAAGDDNWGLFYYTPASARARTDYLVRVLACPGTPALRDDTCKAYGSGPNPFYKPTGILHEYGENQKMYFGLITGSQRNNLEGGVLRRNVSNFADEVNAQNGTFRNNVDGIVRNIDRFRMIGGGYNGGVTNNLDSDANWSWSNNNGNCPTPNESQPLGNGQCRMWGNPIAEMMYESMRYFAGAGAATPRFATGGSSQGGTEETTMGLTTETWQDPYRKNGGYPSCARPYQTVISDINPSYDGDLPGSPFAGAVVDRGVTPDSIARFNAATEGQAIWDAEFGGSRQVFIGESAGVTDGAPTVKTATSFGNIRGLAPEEPTKNGTYFAASVARFGRTNDINAAGGLQNLSTYSIALASPLPRIEFPVGGRNITIVPFAKTASGTFGQGARKPTNSIVHFYVENIVNLPGQPVDSTVNQGRASATFRINYEDSEQGNDYDMDAIVRYQVQATASGTVTVTLTSEYAAGSADQNMGYVISGTTQDGVYLDVRDADSGAGSFRPYELNTPSATQGPGQCRNITTGLCGQQLPLTQTRTFTPSTTGSGAISLNNPLWYAAKYGAPNYPQWDSNGDGVPDNYFLVTNPLTLKAQLSRAFDDIATRDLAVGVATISGARVGNNSFTLQPTFRRGRNGMDWTGNLTAISLDANGNAASTLWSAQAKMPAHGDRTILTNRSTSSTKDIQVFKNSGNTETITLAHLGLNATTVSTNYGKAYTATQLVDYLRGDHSQELGAGNGGTLRARSAVLGDIVNSEPVVASPRADFGYASFPSDAMMSGYAAYLTAKASRKTVAYVGANDGMLHAFDATTQPCIAPNASQACTTETAGRELFGFIPNAALRNLKSLPIPDSRSFEHKYFVDGQITVSDAKDPGDSRWKTLLVAAGGGGAKTIFALNVSNPDSLASGDVLWEKNGALDSDLGNIYGKPLIVPLQNGSWGVLFGNGYGGTRSDPSLYILDAFTGDLIAKLTGKDANPARTIVAGIPTGAECGFLSTLPLFDCSALDQDPVNGLGQITAIDRNGDGRIDFVYGGDLQGNLWKFDLSSTDVRNWKVANSNNPLFTSLETNNEDRPAKRQRQPITGGIRIAAGPGDGVMIYFGTGRYLFERDNDVVANPQVQSLYAVFDDFVSTSTVTRSNLQAQTITAETAGSTFTTRTISKQAVQYYGSGSKRGWYLDLKVQNAAANGERFIATPRIQSGRVFFTTYSPRNDSCDPGGTNFQYVLDLLSGAGALANVQVLPSGTVACTGSNCGGVALGTGDNTAQPPVVGTAIANITPQRLVNPVCNPAVESCATFEQCQVVIYPGAFVLPRPCGRQSWRQLK</sequence>
<protein>
    <recommendedName>
        <fullName evidence="8">PA14 domain-containing protein</fullName>
    </recommendedName>
</protein>
<dbReference type="InterPro" id="IPR037524">
    <property type="entry name" value="PA14/GLEYA"/>
</dbReference>
<accession>A0A4R5UEJ1</accession>
<proteinExistence type="inferred from homology"/>
<keyword evidence="3" id="KW-1029">Fimbrium biogenesis</keyword>
<evidence type="ECO:0000259" key="8">
    <source>
        <dbReference type="PROSITE" id="PS51820"/>
    </source>
</evidence>
<feature type="region of interest" description="Disordered" evidence="7">
    <location>
        <begin position="624"/>
        <end position="647"/>
    </location>
</feature>
<evidence type="ECO:0000256" key="6">
    <source>
        <dbReference type="ARBA" id="ARBA00023263"/>
    </source>
</evidence>
<dbReference type="PROSITE" id="PS51820">
    <property type="entry name" value="PA14"/>
    <property type="match status" value="1"/>
</dbReference>
<dbReference type="SUPFAM" id="SSF56988">
    <property type="entry name" value="Anthrax protective antigen"/>
    <property type="match status" value="1"/>
</dbReference>
<evidence type="ECO:0000313" key="10">
    <source>
        <dbReference type="Proteomes" id="UP000295543"/>
    </source>
</evidence>
<organism evidence="9 10">
    <name type="scientific">Luteimonas terrae</name>
    <dbReference type="NCBI Taxonomy" id="1530191"/>
    <lineage>
        <taxon>Bacteria</taxon>
        <taxon>Pseudomonadati</taxon>
        <taxon>Pseudomonadota</taxon>
        <taxon>Gammaproteobacteria</taxon>
        <taxon>Lysobacterales</taxon>
        <taxon>Lysobacteraceae</taxon>
        <taxon>Luteimonas</taxon>
    </lineage>
</organism>
<dbReference type="Pfam" id="PF05567">
    <property type="entry name" value="T4P_PilY1"/>
    <property type="match status" value="2"/>
</dbReference>
<evidence type="ECO:0000256" key="5">
    <source>
        <dbReference type="ARBA" id="ARBA00022837"/>
    </source>
</evidence>